<dbReference type="Proteomes" id="UP000821853">
    <property type="component" value="Chromosome 8"/>
</dbReference>
<sequence length="159" mass="17310">MAPPCRKDGRPSTAAATVATPKLDMILTARFGPPSRLRTAHRSCPNPSRAPRLLPRSLVGSRRATHLGRPPPTLRPRPRLPTRTLAPAPQQFRRLRRTPRARSGGTRGFCAILNPCRSRKQRPSSLCSNPGLSCPSPTLSPRTGPVARSSPTSERPRHG</sequence>
<accession>A0A9J6GZ27</accession>
<feature type="region of interest" description="Disordered" evidence="1">
    <location>
        <begin position="32"/>
        <end position="159"/>
    </location>
</feature>
<keyword evidence="3" id="KW-1185">Reference proteome</keyword>
<evidence type="ECO:0000313" key="2">
    <source>
        <dbReference type="EMBL" id="KAH9379652.1"/>
    </source>
</evidence>
<dbReference type="EMBL" id="JABSTR010000010">
    <property type="protein sequence ID" value="KAH9379652.1"/>
    <property type="molecule type" value="Genomic_DNA"/>
</dbReference>
<proteinExistence type="predicted"/>
<gene>
    <name evidence="2" type="ORF">HPB48_009400</name>
</gene>
<organism evidence="2 3">
    <name type="scientific">Haemaphysalis longicornis</name>
    <name type="common">Bush tick</name>
    <dbReference type="NCBI Taxonomy" id="44386"/>
    <lineage>
        <taxon>Eukaryota</taxon>
        <taxon>Metazoa</taxon>
        <taxon>Ecdysozoa</taxon>
        <taxon>Arthropoda</taxon>
        <taxon>Chelicerata</taxon>
        <taxon>Arachnida</taxon>
        <taxon>Acari</taxon>
        <taxon>Parasitiformes</taxon>
        <taxon>Ixodida</taxon>
        <taxon>Ixodoidea</taxon>
        <taxon>Ixodidae</taxon>
        <taxon>Haemaphysalinae</taxon>
        <taxon>Haemaphysalis</taxon>
    </lineage>
</organism>
<dbReference type="VEuPathDB" id="VectorBase:HLOH_048614"/>
<comment type="caution">
    <text evidence="2">The sequence shown here is derived from an EMBL/GenBank/DDBJ whole genome shotgun (WGS) entry which is preliminary data.</text>
</comment>
<protein>
    <submittedName>
        <fullName evidence="2">Uncharacterized protein</fullName>
    </submittedName>
</protein>
<reference evidence="2 3" key="1">
    <citation type="journal article" date="2020" name="Cell">
        <title>Large-Scale Comparative Analyses of Tick Genomes Elucidate Their Genetic Diversity and Vector Capacities.</title>
        <authorList>
            <consortium name="Tick Genome and Microbiome Consortium (TIGMIC)"/>
            <person name="Jia N."/>
            <person name="Wang J."/>
            <person name="Shi W."/>
            <person name="Du L."/>
            <person name="Sun Y."/>
            <person name="Zhan W."/>
            <person name="Jiang J.F."/>
            <person name="Wang Q."/>
            <person name="Zhang B."/>
            <person name="Ji P."/>
            <person name="Bell-Sakyi L."/>
            <person name="Cui X.M."/>
            <person name="Yuan T.T."/>
            <person name="Jiang B.G."/>
            <person name="Yang W.F."/>
            <person name="Lam T.T."/>
            <person name="Chang Q.C."/>
            <person name="Ding S.J."/>
            <person name="Wang X.J."/>
            <person name="Zhu J.G."/>
            <person name="Ruan X.D."/>
            <person name="Zhao L."/>
            <person name="Wei J.T."/>
            <person name="Ye R.Z."/>
            <person name="Que T.C."/>
            <person name="Du C.H."/>
            <person name="Zhou Y.H."/>
            <person name="Cheng J.X."/>
            <person name="Dai P.F."/>
            <person name="Guo W.B."/>
            <person name="Han X.H."/>
            <person name="Huang E.J."/>
            <person name="Li L.F."/>
            <person name="Wei W."/>
            <person name="Gao Y.C."/>
            <person name="Liu J.Z."/>
            <person name="Shao H.Z."/>
            <person name="Wang X."/>
            <person name="Wang C.C."/>
            <person name="Yang T.C."/>
            <person name="Huo Q.B."/>
            <person name="Li W."/>
            <person name="Chen H.Y."/>
            <person name="Chen S.E."/>
            <person name="Zhou L.G."/>
            <person name="Ni X.B."/>
            <person name="Tian J.H."/>
            <person name="Sheng Y."/>
            <person name="Liu T."/>
            <person name="Pan Y.S."/>
            <person name="Xia L.Y."/>
            <person name="Li J."/>
            <person name="Zhao F."/>
            <person name="Cao W.C."/>
        </authorList>
    </citation>
    <scope>NUCLEOTIDE SEQUENCE [LARGE SCALE GENOMIC DNA]</scope>
    <source>
        <strain evidence="2">HaeL-2018</strain>
    </source>
</reference>
<name>A0A9J6GZ27_HAELO</name>
<feature type="compositionally biased region" description="Polar residues" evidence="1">
    <location>
        <begin position="123"/>
        <end position="141"/>
    </location>
</feature>
<evidence type="ECO:0000256" key="1">
    <source>
        <dbReference type="SAM" id="MobiDB-lite"/>
    </source>
</evidence>
<dbReference type="AlphaFoldDB" id="A0A9J6GZ27"/>
<dbReference type="OrthoDB" id="10573128at2759"/>
<evidence type="ECO:0000313" key="3">
    <source>
        <dbReference type="Proteomes" id="UP000821853"/>
    </source>
</evidence>